<dbReference type="EMBL" id="SLUP01000001">
    <property type="protein sequence ID" value="TCL69058.1"/>
    <property type="molecule type" value="Genomic_DNA"/>
</dbReference>
<feature type="chain" id="PRO_5020699624" evidence="1">
    <location>
        <begin position="26"/>
        <end position="321"/>
    </location>
</feature>
<dbReference type="InterPro" id="IPR019861">
    <property type="entry name" value="PorP/SprF_Bacteroidetes"/>
</dbReference>
<gene>
    <name evidence="2" type="ORF">EV196_101489</name>
</gene>
<dbReference type="OrthoDB" id="1114455at2"/>
<proteinExistence type="predicted"/>
<comment type="caution">
    <text evidence="2">The sequence shown here is derived from an EMBL/GenBank/DDBJ whole genome shotgun (WGS) entry which is preliminary data.</text>
</comment>
<evidence type="ECO:0000256" key="1">
    <source>
        <dbReference type="SAM" id="SignalP"/>
    </source>
</evidence>
<evidence type="ECO:0000313" key="3">
    <source>
        <dbReference type="Proteomes" id="UP000295455"/>
    </source>
</evidence>
<feature type="signal peptide" evidence="1">
    <location>
        <begin position="1"/>
        <end position="25"/>
    </location>
</feature>
<protein>
    <submittedName>
        <fullName evidence="2">Type IX secretion system PorP/SprF family membrane protein</fullName>
    </submittedName>
</protein>
<dbReference type="Pfam" id="PF11751">
    <property type="entry name" value="PorP_SprF"/>
    <property type="match status" value="1"/>
</dbReference>
<dbReference type="AlphaFoldDB" id="A0A4R1RRK1"/>
<reference evidence="2 3" key="1">
    <citation type="submission" date="2019-03" db="EMBL/GenBank/DDBJ databases">
        <title>Genomic Encyclopedia of Type Strains, Phase IV (KMG-IV): sequencing the most valuable type-strain genomes for metagenomic binning, comparative biology and taxonomic classification.</title>
        <authorList>
            <person name="Goeker M."/>
        </authorList>
    </citation>
    <scope>NUCLEOTIDE SEQUENCE [LARGE SCALE GENOMIC DNA]</scope>
    <source>
        <strain evidence="2 3">DSM 18792</strain>
    </source>
</reference>
<keyword evidence="3" id="KW-1185">Reference proteome</keyword>
<accession>A0A4R1RRK1</accession>
<dbReference type="NCBIfam" id="TIGR03519">
    <property type="entry name" value="T9SS_PorP_fam"/>
    <property type="match status" value="1"/>
</dbReference>
<evidence type="ECO:0000313" key="2">
    <source>
        <dbReference type="EMBL" id="TCL69058.1"/>
    </source>
</evidence>
<dbReference type="Proteomes" id="UP000295455">
    <property type="component" value="Unassembled WGS sequence"/>
</dbReference>
<name>A0A4R1RRK1_9FLAO</name>
<keyword evidence="1" id="KW-0732">Signal</keyword>
<sequence>MKNLNIYHKIAVLVGLTLMSFQSFAQQDPQFTQYMYNMSVINPAYATADPAILNLGGLYRTQWVGIEGAPKTGTFFAHTPINDKIEAGISFTNDNIGDVIQENNIYADFAYVLPMGLDRGNLSLGIKAGFTFFDVNFDGFNLQSGSASNGLDVAFNENISKTFPNIGIGAFYFTDNYYVGFSAPNMLNSKHIETENGVKATGVQSIHYYLTGGYVFDINRDLKFKPAFMAKSVQGAPLALDITANVLINEKLEAGLGYRLDDAISGLVSFRVMPDLKIGYAYDFTTSNLGDYNSGSHEIFILFDIDLFGFKGGYDRSPRFF</sequence>
<organism evidence="2 3">
    <name type="scientific">Mariniflexile fucanivorans</name>
    <dbReference type="NCBI Taxonomy" id="264023"/>
    <lineage>
        <taxon>Bacteria</taxon>
        <taxon>Pseudomonadati</taxon>
        <taxon>Bacteroidota</taxon>
        <taxon>Flavobacteriia</taxon>
        <taxon>Flavobacteriales</taxon>
        <taxon>Flavobacteriaceae</taxon>
        <taxon>Mariniflexile</taxon>
    </lineage>
</organism>
<dbReference type="RefSeq" id="WP_132214500.1">
    <property type="nucleotide sequence ID" value="NZ_OX156936.1"/>
</dbReference>